<comment type="caution">
    <text evidence="1">The sequence shown here is derived from an EMBL/GenBank/DDBJ whole genome shotgun (WGS) entry which is preliminary data.</text>
</comment>
<keyword evidence="2" id="KW-1185">Reference proteome</keyword>
<evidence type="ECO:0000313" key="2">
    <source>
        <dbReference type="Proteomes" id="UP001341840"/>
    </source>
</evidence>
<sequence length="124" mass="14168">MMVSLKFKIDLNYGDKNHLVFGILENITIEDIRLLRRWCTGMETVVDSFLEFLQAKAKPPAVSQETKIVLMKPSSLEKDSDAEPAYKAPNFAKKILSLFKNLRPGSDVTNFQASFFPQHLLIYD</sequence>
<dbReference type="EMBL" id="JASCZI010000675">
    <property type="protein sequence ID" value="MED6112941.1"/>
    <property type="molecule type" value="Genomic_DNA"/>
</dbReference>
<dbReference type="Proteomes" id="UP001341840">
    <property type="component" value="Unassembled WGS sequence"/>
</dbReference>
<reference evidence="1 2" key="1">
    <citation type="journal article" date="2023" name="Plants (Basel)">
        <title>Bridging the Gap: Combining Genomics and Transcriptomics Approaches to Understand Stylosanthes scabra, an Orphan Legume from the Brazilian Caatinga.</title>
        <authorList>
            <person name="Ferreira-Neto J.R.C."/>
            <person name="da Silva M.D."/>
            <person name="Binneck E."/>
            <person name="de Melo N.F."/>
            <person name="da Silva R.H."/>
            <person name="de Melo A.L.T.M."/>
            <person name="Pandolfi V."/>
            <person name="Bustamante F.O."/>
            <person name="Brasileiro-Vidal A.C."/>
            <person name="Benko-Iseppon A.M."/>
        </authorList>
    </citation>
    <scope>NUCLEOTIDE SEQUENCE [LARGE SCALE GENOMIC DNA]</scope>
    <source>
        <tissue evidence="1">Leaves</tissue>
    </source>
</reference>
<gene>
    <name evidence="1" type="ORF">PIB30_066331</name>
</gene>
<name>A0ABU6QND6_9FABA</name>
<proteinExistence type="predicted"/>
<accession>A0ABU6QND6</accession>
<evidence type="ECO:0000313" key="1">
    <source>
        <dbReference type="EMBL" id="MED6112941.1"/>
    </source>
</evidence>
<organism evidence="1 2">
    <name type="scientific">Stylosanthes scabra</name>
    <dbReference type="NCBI Taxonomy" id="79078"/>
    <lineage>
        <taxon>Eukaryota</taxon>
        <taxon>Viridiplantae</taxon>
        <taxon>Streptophyta</taxon>
        <taxon>Embryophyta</taxon>
        <taxon>Tracheophyta</taxon>
        <taxon>Spermatophyta</taxon>
        <taxon>Magnoliopsida</taxon>
        <taxon>eudicotyledons</taxon>
        <taxon>Gunneridae</taxon>
        <taxon>Pentapetalae</taxon>
        <taxon>rosids</taxon>
        <taxon>fabids</taxon>
        <taxon>Fabales</taxon>
        <taxon>Fabaceae</taxon>
        <taxon>Papilionoideae</taxon>
        <taxon>50 kb inversion clade</taxon>
        <taxon>dalbergioids sensu lato</taxon>
        <taxon>Dalbergieae</taxon>
        <taxon>Pterocarpus clade</taxon>
        <taxon>Stylosanthes</taxon>
    </lineage>
</organism>
<protein>
    <submittedName>
        <fullName evidence="1">Uncharacterized protein</fullName>
    </submittedName>
</protein>